<protein>
    <recommendedName>
        <fullName evidence="12">Protein SYS1 homolog</fullName>
    </recommendedName>
</protein>
<keyword evidence="4 9" id="KW-0812">Transmembrane</keyword>
<dbReference type="Proteomes" id="UP001152759">
    <property type="component" value="Chromosome 3"/>
</dbReference>
<dbReference type="GO" id="GO:0006895">
    <property type="term" value="P:Golgi to endosome transport"/>
    <property type="evidence" value="ECO:0007669"/>
    <property type="project" value="TreeGrafter"/>
</dbReference>
<keyword evidence="6 9" id="KW-1133">Transmembrane helix</keyword>
<dbReference type="AlphaFoldDB" id="A0A9P0CB38"/>
<evidence type="ECO:0000256" key="9">
    <source>
        <dbReference type="SAM" id="Phobius"/>
    </source>
</evidence>
<dbReference type="GO" id="GO:0000139">
    <property type="term" value="C:Golgi membrane"/>
    <property type="evidence" value="ECO:0007669"/>
    <property type="project" value="UniProtKB-SubCell"/>
</dbReference>
<dbReference type="InterPro" id="IPR019185">
    <property type="entry name" value="Integral_membrane_SYS1-rel"/>
</dbReference>
<feature type="transmembrane region" description="Helical" evidence="9">
    <location>
        <begin position="85"/>
        <end position="105"/>
    </location>
</feature>
<evidence type="ECO:0000256" key="2">
    <source>
        <dbReference type="ARBA" id="ARBA00008160"/>
    </source>
</evidence>
<feature type="transmembrane region" description="Helical" evidence="9">
    <location>
        <begin position="45"/>
        <end position="64"/>
    </location>
</feature>
<keyword evidence="7" id="KW-0333">Golgi apparatus</keyword>
<gene>
    <name evidence="10" type="ORF">BEMITA_LOCUS5327</name>
</gene>
<proteinExistence type="inferred from homology"/>
<keyword evidence="8 9" id="KW-0472">Membrane</keyword>
<evidence type="ECO:0000256" key="1">
    <source>
        <dbReference type="ARBA" id="ARBA00004653"/>
    </source>
</evidence>
<accession>A0A9P0CB38</accession>
<evidence type="ECO:0000256" key="3">
    <source>
        <dbReference type="ARBA" id="ARBA00022448"/>
    </source>
</evidence>
<evidence type="ECO:0000256" key="7">
    <source>
        <dbReference type="ARBA" id="ARBA00023034"/>
    </source>
</evidence>
<evidence type="ECO:0000256" key="5">
    <source>
        <dbReference type="ARBA" id="ARBA00022927"/>
    </source>
</evidence>
<comment type="similarity">
    <text evidence="2">Belongs to the SYS1 family.</text>
</comment>
<sequence>MIGGISSTSLFSPDRKSMAKLSGHFRNTQWDPLLISVQIIAIQSLYYFMLGLWLSILSFLLGTPKTLDHLFRYQEMHVRDFSGKMIVIAFVLNALSGACSLWFVVQRTKLCLDFTVTTHFIHLLACWYYNGHFPFAFSWLMSANLIQFKTDLSLEFSVFFISKAKNANNYATNCQSGYDGLRIQSKNIFGSLKTISSVQFCLFCTFFHSELGGL</sequence>
<evidence type="ECO:0000256" key="8">
    <source>
        <dbReference type="ARBA" id="ARBA00023136"/>
    </source>
</evidence>
<keyword evidence="11" id="KW-1185">Reference proteome</keyword>
<evidence type="ECO:0008006" key="12">
    <source>
        <dbReference type="Google" id="ProtNLM"/>
    </source>
</evidence>
<dbReference type="EMBL" id="OU963864">
    <property type="protein sequence ID" value="CAH0768152.1"/>
    <property type="molecule type" value="Genomic_DNA"/>
</dbReference>
<evidence type="ECO:0000313" key="10">
    <source>
        <dbReference type="EMBL" id="CAH0768152.1"/>
    </source>
</evidence>
<organism evidence="10 11">
    <name type="scientific">Bemisia tabaci</name>
    <name type="common">Sweetpotato whitefly</name>
    <name type="synonym">Aleurodes tabaci</name>
    <dbReference type="NCBI Taxonomy" id="7038"/>
    <lineage>
        <taxon>Eukaryota</taxon>
        <taxon>Metazoa</taxon>
        <taxon>Ecdysozoa</taxon>
        <taxon>Arthropoda</taxon>
        <taxon>Hexapoda</taxon>
        <taxon>Insecta</taxon>
        <taxon>Pterygota</taxon>
        <taxon>Neoptera</taxon>
        <taxon>Paraneoptera</taxon>
        <taxon>Hemiptera</taxon>
        <taxon>Sternorrhyncha</taxon>
        <taxon>Aleyrodoidea</taxon>
        <taxon>Aleyrodidae</taxon>
        <taxon>Aleyrodinae</taxon>
        <taxon>Bemisia</taxon>
    </lineage>
</organism>
<keyword evidence="3" id="KW-0813">Transport</keyword>
<dbReference type="Pfam" id="PF09801">
    <property type="entry name" value="SYS1"/>
    <property type="match status" value="1"/>
</dbReference>
<dbReference type="GO" id="GO:0034067">
    <property type="term" value="P:protein localization to Golgi apparatus"/>
    <property type="evidence" value="ECO:0007669"/>
    <property type="project" value="TreeGrafter"/>
</dbReference>
<name>A0A9P0CB38_BEMTA</name>
<dbReference type="PANTHER" id="PTHR12952:SF0">
    <property type="entry name" value="PROTEIN SYS1 HOMOLOG"/>
    <property type="match status" value="1"/>
</dbReference>
<evidence type="ECO:0000256" key="4">
    <source>
        <dbReference type="ARBA" id="ARBA00022692"/>
    </source>
</evidence>
<dbReference type="GO" id="GO:0005802">
    <property type="term" value="C:trans-Golgi network"/>
    <property type="evidence" value="ECO:0007669"/>
    <property type="project" value="TreeGrafter"/>
</dbReference>
<comment type="subcellular location">
    <subcellularLocation>
        <location evidence="1">Golgi apparatus membrane</location>
        <topology evidence="1">Multi-pass membrane protein</topology>
    </subcellularLocation>
</comment>
<dbReference type="GO" id="GO:0043001">
    <property type="term" value="P:Golgi to plasma membrane protein transport"/>
    <property type="evidence" value="ECO:0007669"/>
    <property type="project" value="TreeGrafter"/>
</dbReference>
<evidence type="ECO:0000313" key="11">
    <source>
        <dbReference type="Proteomes" id="UP001152759"/>
    </source>
</evidence>
<dbReference type="GO" id="GO:0005829">
    <property type="term" value="C:cytosol"/>
    <property type="evidence" value="ECO:0007669"/>
    <property type="project" value="GOC"/>
</dbReference>
<evidence type="ECO:0000256" key="6">
    <source>
        <dbReference type="ARBA" id="ARBA00022989"/>
    </source>
</evidence>
<keyword evidence="5" id="KW-0653">Protein transport</keyword>
<dbReference type="PANTHER" id="PTHR12952">
    <property type="entry name" value="SYS1"/>
    <property type="match status" value="1"/>
</dbReference>
<reference evidence="10" key="1">
    <citation type="submission" date="2021-12" db="EMBL/GenBank/DDBJ databases">
        <authorList>
            <person name="King R."/>
        </authorList>
    </citation>
    <scope>NUCLEOTIDE SEQUENCE</scope>
</reference>